<evidence type="ECO:0000313" key="3">
    <source>
        <dbReference type="EMBL" id="BEI94148.1"/>
    </source>
</evidence>
<dbReference type="GO" id="GO:0016538">
    <property type="term" value="F:cyclin-dependent protein serine/threonine kinase regulator activity"/>
    <property type="evidence" value="ECO:0007669"/>
    <property type="project" value="TreeGrafter"/>
</dbReference>
<dbReference type="PANTHER" id="PTHR15615:SF10">
    <property type="entry name" value="PHO85 CYCLIN-2-RELATED"/>
    <property type="match status" value="1"/>
</dbReference>
<dbReference type="InterPro" id="IPR036915">
    <property type="entry name" value="Cyclin-like_sf"/>
</dbReference>
<dbReference type="AlphaFoldDB" id="A0AA48L8X6"/>
<proteinExistence type="predicted"/>
<feature type="domain" description="Cyclin N-terminal" evidence="2">
    <location>
        <begin position="90"/>
        <end position="191"/>
    </location>
</feature>
<dbReference type="GO" id="GO:0019901">
    <property type="term" value="F:protein kinase binding"/>
    <property type="evidence" value="ECO:0007669"/>
    <property type="project" value="InterPro"/>
</dbReference>
<dbReference type="Gene3D" id="1.10.472.10">
    <property type="entry name" value="Cyclin-like"/>
    <property type="match status" value="1"/>
</dbReference>
<name>A0AA48L8X6_9TREE</name>
<sequence>MFASPCSPPLSAELVSAYPSGTPRFTPSSPIFEDRVHPASLDLCGEHDPRLLEFIRSDVSHELIEFLSRTTTSVIASSTAIDPKTIQRTDGNFPSLTTFIAVVCEQSNVQVSTLLATIVYLERLRTRLPRVAKGLPCTRHRVFLATLICAAKYLNDSSPKNKHWCRYAQMFSQAEVNLMEKQLLFLLDYNLAITEDEVVRCSEHFLSRYTFEVAEPELPPTPESVAGLPVTPRLPSGHIMASQTVSPKSSDYDHYDEAPGLDRSDSTSSFGSEGPRTPRSNQSSPSPELVTAARISRAVTAAVQLQRPVPAALAYEKRSHCSIHIADPNESPISAVASAGAAAKETRDSIVRRFFGRRRDDYITA</sequence>
<evidence type="ECO:0000313" key="4">
    <source>
        <dbReference type="Proteomes" id="UP001233271"/>
    </source>
</evidence>
<dbReference type="GO" id="GO:0000307">
    <property type="term" value="C:cyclin-dependent protein kinase holoenzyme complex"/>
    <property type="evidence" value="ECO:0007669"/>
    <property type="project" value="TreeGrafter"/>
</dbReference>
<protein>
    <recommendedName>
        <fullName evidence="2">Cyclin N-terminal domain-containing protein</fullName>
    </recommendedName>
</protein>
<feature type="region of interest" description="Disordered" evidence="1">
    <location>
        <begin position="218"/>
        <end position="290"/>
    </location>
</feature>
<dbReference type="InterPro" id="IPR013922">
    <property type="entry name" value="Cyclin_PHO80-like"/>
</dbReference>
<dbReference type="PANTHER" id="PTHR15615">
    <property type="match status" value="1"/>
</dbReference>
<dbReference type="GeneID" id="85498018"/>
<accession>A0AA48L8X6</accession>
<dbReference type="EMBL" id="AP028217">
    <property type="protein sequence ID" value="BEI94148.1"/>
    <property type="molecule type" value="Genomic_DNA"/>
</dbReference>
<dbReference type="GO" id="GO:0005634">
    <property type="term" value="C:nucleus"/>
    <property type="evidence" value="ECO:0007669"/>
    <property type="project" value="TreeGrafter"/>
</dbReference>
<dbReference type="SUPFAM" id="SSF47954">
    <property type="entry name" value="Cyclin-like"/>
    <property type="match status" value="1"/>
</dbReference>
<dbReference type="CDD" id="cd20557">
    <property type="entry name" value="CYCLIN_ScPCL1-like"/>
    <property type="match status" value="1"/>
</dbReference>
<gene>
    <name evidence="3" type="primary">PCL1</name>
    <name evidence="3" type="ORF">CcaverHIS019_0606070</name>
</gene>
<organism evidence="3 4">
    <name type="scientific">Cutaneotrichosporon cavernicola</name>
    <dbReference type="NCBI Taxonomy" id="279322"/>
    <lineage>
        <taxon>Eukaryota</taxon>
        <taxon>Fungi</taxon>
        <taxon>Dikarya</taxon>
        <taxon>Basidiomycota</taxon>
        <taxon>Agaricomycotina</taxon>
        <taxon>Tremellomycetes</taxon>
        <taxon>Trichosporonales</taxon>
        <taxon>Trichosporonaceae</taxon>
        <taxon>Cutaneotrichosporon</taxon>
    </lineage>
</organism>
<evidence type="ECO:0000256" key="1">
    <source>
        <dbReference type="SAM" id="MobiDB-lite"/>
    </source>
</evidence>
<dbReference type="KEGG" id="ccac:CcaHIS019_0606070"/>
<evidence type="ECO:0000259" key="2">
    <source>
        <dbReference type="Pfam" id="PF00134"/>
    </source>
</evidence>
<dbReference type="InterPro" id="IPR006671">
    <property type="entry name" value="Cyclin_N"/>
</dbReference>
<feature type="compositionally biased region" description="Basic and acidic residues" evidence="1">
    <location>
        <begin position="250"/>
        <end position="265"/>
    </location>
</feature>
<dbReference type="Pfam" id="PF00134">
    <property type="entry name" value="Cyclin_N"/>
    <property type="match status" value="1"/>
</dbReference>
<keyword evidence="4" id="KW-1185">Reference proteome</keyword>
<dbReference type="RefSeq" id="XP_060459413.1">
    <property type="nucleotide sequence ID" value="XM_060603083.1"/>
</dbReference>
<reference evidence="3" key="1">
    <citation type="journal article" date="2023" name="BMC Genomics">
        <title>Chromosome-level genome assemblies of Cutaneotrichosporon spp. (Trichosporonales, Basidiomycota) reveal imbalanced evolution between nucleotide sequences and chromosome synteny.</title>
        <authorList>
            <person name="Kobayashi Y."/>
            <person name="Kayamori A."/>
            <person name="Aoki K."/>
            <person name="Shiwa Y."/>
            <person name="Matsutani M."/>
            <person name="Fujita N."/>
            <person name="Sugita T."/>
            <person name="Iwasaki W."/>
            <person name="Tanaka N."/>
            <person name="Takashima M."/>
        </authorList>
    </citation>
    <scope>NUCLEOTIDE SEQUENCE</scope>
    <source>
        <strain evidence="3">HIS019</strain>
    </source>
</reference>
<dbReference type="Proteomes" id="UP001233271">
    <property type="component" value="Chromosome 6"/>
</dbReference>